<dbReference type="Proteomes" id="UP000664779">
    <property type="component" value="Unassembled WGS sequence"/>
</dbReference>
<dbReference type="AlphaFoldDB" id="A0A939EPP0"/>
<reference evidence="7" key="1">
    <citation type="submission" date="2021-03" db="EMBL/GenBank/DDBJ databases">
        <title>Roseibium sp. CAU 1637 isolated from Incheon.</title>
        <authorList>
            <person name="Kim W."/>
        </authorList>
    </citation>
    <scope>NUCLEOTIDE SEQUENCE</scope>
    <source>
        <strain evidence="7">CAU 1637</strain>
    </source>
</reference>
<evidence type="ECO:0000256" key="2">
    <source>
        <dbReference type="ARBA" id="ARBA00005722"/>
    </source>
</evidence>
<evidence type="ECO:0000256" key="5">
    <source>
        <dbReference type="ARBA" id="ARBA00023237"/>
    </source>
</evidence>
<evidence type="ECO:0000256" key="3">
    <source>
        <dbReference type="ARBA" id="ARBA00022729"/>
    </source>
</evidence>
<dbReference type="RefSeq" id="WP_206942645.1">
    <property type="nucleotide sequence ID" value="NZ_JAFLNF010000007.1"/>
</dbReference>
<sequence length="272" mass="28952">MGLTTRLAAMPLCAVLASALVASVAVPALAQETAITAERKQYELELGIGAAFSPKYEAADSYTVKPFPILAIGRFYLPVFGQVVDGEKKTGVFLFPSFGFQGERKASDDSDLTGTKTVDWALELGVGAGFQTDHFRAFAQVRQGINGHTGQVGELGFDGIFYPVDRVEVSVGPRASLGSDEYMDTYFGVTSAEAAASGGQLTAYNPSGGFKSVGLSSRVSYDWSDTTRLHLQAGYDRLIGDAADSPIVDAGSKDQFNVGIGVSYKFSFDLFR</sequence>
<protein>
    <submittedName>
        <fullName evidence="7">MipA/OmpV family protein</fullName>
    </submittedName>
</protein>
<dbReference type="Pfam" id="PF06629">
    <property type="entry name" value="MipA"/>
    <property type="match status" value="1"/>
</dbReference>
<dbReference type="PANTHER" id="PTHR38776:SF1">
    <property type="entry name" value="MLTA-INTERACTING PROTEIN-RELATED"/>
    <property type="match status" value="1"/>
</dbReference>
<comment type="subcellular location">
    <subcellularLocation>
        <location evidence="1">Cell outer membrane</location>
    </subcellularLocation>
</comment>
<dbReference type="InterPro" id="IPR010583">
    <property type="entry name" value="MipA"/>
</dbReference>
<dbReference type="EMBL" id="JAFLNF010000007">
    <property type="protein sequence ID" value="MBO0346645.1"/>
    <property type="molecule type" value="Genomic_DNA"/>
</dbReference>
<keyword evidence="8" id="KW-1185">Reference proteome</keyword>
<evidence type="ECO:0000313" key="8">
    <source>
        <dbReference type="Proteomes" id="UP000664779"/>
    </source>
</evidence>
<evidence type="ECO:0000256" key="4">
    <source>
        <dbReference type="ARBA" id="ARBA00023136"/>
    </source>
</evidence>
<accession>A0A939EPP0</accession>
<keyword evidence="5" id="KW-0998">Cell outer membrane</keyword>
<comment type="similarity">
    <text evidence="2">Belongs to the MipA/OmpV family.</text>
</comment>
<evidence type="ECO:0000256" key="6">
    <source>
        <dbReference type="SAM" id="SignalP"/>
    </source>
</evidence>
<keyword evidence="4" id="KW-0472">Membrane</keyword>
<evidence type="ECO:0000256" key="1">
    <source>
        <dbReference type="ARBA" id="ARBA00004442"/>
    </source>
</evidence>
<feature type="chain" id="PRO_5037175011" evidence="6">
    <location>
        <begin position="31"/>
        <end position="272"/>
    </location>
</feature>
<comment type="caution">
    <text evidence="7">The sequence shown here is derived from an EMBL/GenBank/DDBJ whole genome shotgun (WGS) entry which is preliminary data.</text>
</comment>
<dbReference type="GO" id="GO:0009279">
    <property type="term" value="C:cell outer membrane"/>
    <property type="evidence" value="ECO:0007669"/>
    <property type="project" value="UniProtKB-SubCell"/>
</dbReference>
<gene>
    <name evidence="7" type="ORF">J0X15_15545</name>
</gene>
<feature type="signal peptide" evidence="6">
    <location>
        <begin position="1"/>
        <end position="30"/>
    </location>
</feature>
<evidence type="ECO:0000313" key="7">
    <source>
        <dbReference type="EMBL" id="MBO0346645.1"/>
    </source>
</evidence>
<keyword evidence="3 6" id="KW-0732">Signal</keyword>
<dbReference type="PANTHER" id="PTHR38776">
    <property type="entry name" value="MLTA-INTERACTING PROTEIN-RELATED"/>
    <property type="match status" value="1"/>
</dbReference>
<name>A0A939EPP0_9HYPH</name>
<proteinExistence type="inferred from homology"/>
<organism evidence="7 8">
    <name type="scientific">Roseibium limicola</name>
    <dbReference type="NCBI Taxonomy" id="2816037"/>
    <lineage>
        <taxon>Bacteria</taxon>
        <taxon>Pseudomonadati</taxon>
        <taxon>Pseudomonadota</taxon>
        <taxon>Alphaproteobacteria</taxon>
        <taxon>Hyphomicrobiales</taxon>
        <taxon>Stappiaceae</taxon>
        <taxon>Roseibium</taxon>
    </lineage>
</organism>